<dbReference type="InterPro" id="IPR003718">
    <property type="entry name" value="OsmC/Ohr_fam"/>
</dbReference>
<dbReference type="PANTHER" id="PTHR42830">
    <property type="entry name" value="OSMOTICALLY INDUCIBLE FAMILY PROTEIN"/>
    <property type="match status" value="1"/>
</dbReference>
<evidence type="ECO:0000313" key="1">
    <source>
        <dbReference type="EMBL" id="REG92889.1"/>
    </source>
</evidence>
<dbReference type="Proteomes" id="UP000256405">
    <property type="component" value="Unassembled WGS sequence"/>
</dbReference>
<dbReference type="Pfam" id="PF02566">
    <property type="entry name" value="OsmC"/>
    <property type="match status" value="1"/>
</dbReference>
<keyword evidence="2" id="KW-1185">Reference proteome</keyword>
<dbReference type="Gene3D" id="3.30.300.20">
    <property type="match status" value="1"/>
</dbReference>
<evidence type="ECO:0000313" key="2">
    <source>
        <dbReference type="Proteomes" id="UP000256405"/>
    </source>
</evidence>
<name>A0A3E0E6J1_9BACT</name>
<dbReference type="EMBL" id="QUNF01000002">
    <property type="protein sequence ID" value="REG92889.1"/>
    <property type="molecule type" value="Genomic_DNA"/>
</dbReference>
<dbReference type="InterPro" id="IPR052707">
    <property type="entry name" value="OsmC_Ohr_Peroxiredoxin"/>
</dbReference>
<dbReference type="InterPro" id="IPR036102">
    <property type="entry name" value="OsmC/Ohrsf"/>
</dbReference>
<comment type="caution">
    <text evidence="1">The sequence shown here is derived from an EMBL/GenBank/DDBJ whole genome shotgun (WGS) entry which is preliminary data.</text>
</comment>
<dbReference type="OrthoDB" id="9795405at2"/>
<organism evidence="1 2">
    <name type="scientific">Algoriphagus antarcticus</name>
    <dbReference type="NCBI Taxonomy" id="238540"/>
    <lineage>
        <taxon>Bacteria</taxon>
        <taxon>Pseudomonadati</taxon>
        <taxon>Bacteroidota</taxon>
        <taxon>Cytophagia</taxon>
        <taxon>Cytophagales</taxon>
        <taxon>Cyclobacteriaceae</taxon>
        <taxon>Algoriphagus</taxon>
    </lineage>
</organism>
<accession>A0A3E0E6J1</accession>
<dbReference type="InterPro" id="IPR015946">
    <property type="entry name" value="KH_dom-like_a/b"/>
</dbReference>
<dbReference type="AlphaFoldDB" id="A0A3E0E6J1"/>
<protein>
    <submittedName>
        <fullName evidence="1">OsmC-like protein</fullName>
    </submittedName>
</protein>
<reference evidence="1 2" key="1">
    <citation type="submission" date="2018-08" db="EMBL/GenBank/DDBJ databases">
        <title>Genomic Encyclopedia of Archaeal and Bacterial Type Strains, Phase II (KMG-II): from individual species to whole genera.</title>
        <authorList>
            <person name="Goeker M."/>
        </authorList>
    </citation>
    <scope>NUCLEOTIDE SEQUENCE [LARGE SCALE GENOMIC DNA]</scope>
    <source>
        <strain evidence="1 2">DSM 15986</strain>
    </source>
</reference>
<dbReference type="PANTHER" id="PTHR42830:SF2">
    <property type="entry name" value="OSMC_OHR FAMILY PROTEIN"/>
    <property type="match status" value="1"/>
</dbReference>
<sequence length="156" mass="17536">MEIHYRNNGIIDLVHILKGNLSSPELNKKNSVCIKVVSPQEFPQITAGIWSPEHLFVAAICGCLKTTFFAIAKNSMLQITSFSCKAEGRMELVEGEFIMSKILLKPLVVIPHELYRSKTMRILKKAKDACHVARSVESKINLEIIIKDKSILLESN</sequence>
<proteinExistence type="predicted"/>
<dbReference type="RefSeq" id="WP_086539722.1">
    <property type="nucleotide sequence ID" value="NZ_MSSW01000003.1"/>
</dbReference>
<gene>
    <name evidence="1" type="ORF">C8N25_102293</name>
</gene>
<dbReference type="SUPFAM" id="SSF82784">
    <property type="entry name" value="OsmC-like"/>
    <property type="match status" value="1"/>
</dbReference>